<accession>A0AAU9XJ86</accession>
<dbReference type="InterPro" id="IPR001258">
    <property type="entry name" value="NHL_repeat"/>
</dbReference>
<name>A0AAU9XJ86_9CNID</name>
<feature type="repeat" description="NHL" evidence="6">
    <location>
        <begin position="575"/>
        <end position="619"/>
    </location>
</feature>
<keyword evidence="2" id="KW-0677">Repeat</keyword>
<dbReference type="GO" id="GO:0000209">
    <property type="term" value="P:protein polyubiquitination"/>
    <property type="evidence" value="ECO:0007669"/>
    <property type="project" value="TreeGrafter"/>
</dbReference>
<dbReference type="SUPFAM" id="SSF101898">
    <property type="entry name" value="NHL repeat"/>
    <property type="match status" value="1"/>
</dbReference>
<feature type="repeat" description="Filamin" evidence="5">
    <location>
        <begin position="466"/>
        <end position="567"/>
    </location>
</feature>
<dbReference type="InterPro" id="IPR041249">
    <property type="entry name" value="HEPN_DZIP3"/>
</dbReference>
<dbReference type="Pfam" id="PF17170">
    <property type="entry name" value="DUF5128"/>
    <property type="match status" value="1"/>
</dbReference>
<dbReference type="InterPro" id="IPR011042">
    <property type="entry name" value="6-blade_b-propeller_TolB-like"/>
</dbReference>
<dbReference type="InterPro" id="IPR017868">
    <property type="entry name" value="Filamin/ABP280_repeat-like"/>
</dbReference>
<dbReference type="PROSITE" id="PS51125">
    <property type="entry name" value="NHL"/>
    <property type="match status" value="2"/>
</dbReference>
<evidence type="ECO:0000259" key="8">
    <source>
        <dbReference type="Pfam" id="PF18738"/>
    </source>
</evidence>
<dbReference type="Proteomes" id="UP001159428">
    <property type="component" value="Unassembled WGS sequence"/>
</dbReference>
<feature type="coiled-coil region" evidence="7">
    <location>
        <begin position="317"/>
        <end position="405"/>
    </location>
</feature>
<dbReference type="Pfam" id="PF01436">
    <property type="entry name" value="NHL"/>
    <property type="match status" value="1"/>
</dbReference>
<reference evidence="9 10" key="1">
    <citation type="submission" date="2022-05" db="EMBL/GenBank/DDBJ databases">
        <authorList>
            <consortium name="Genoscope - CEA"/>
            <person name="William W."/>
        </authorList>
    </citation>
    <scope>NUCLEOTIDE SEQUENCE [LARGE SCALE GENOMIC DNA]</scope>
</reference>
<organism evidence="9 10">
    <name type="scientific">Pocillopora meandrina</name>
    <dbReference type="NCBI Taxonomy" id="46732"/>
    <lineage>
        <taxon>Eukaryota</taxon>
        <taxon>Metazoa</taxon>
        <taxon>Cnidaria</taxon>
        <taxon>Anthozoa</taxon>
        <taxon>Hexacorallia</taxon>
        <taxon>Scleractinia</taxon>
        <taxon>Astrocoeniina</taxon>
        <taxon>Pocilloporidae</taxon>
        <taxon>Pocillopora</taxon>
    </lineage>
</organism>
<keyword evidence="10" id="KW-1185">Reference proteome</keyword>
<dbReference type="Gene3D" id="3.30.160.60">
    <property type="entry name" value="Classic Zinc Finger"/>
    <property type="match status" value="1"/>
</dbReference>
<sequence length="835" mass="93818">MACATPPTSSTKGRTNYARLCRLLVDIGTQALRDKFDEIHPPAKLHAVLAENKAELEKLRDRRILYSPQMDKLFPSDPTQVSSAGFDITLLTALFRNICDLSEPSKGWNNLPPKSDESTAADIARVKYYRNTVYAHAERTSVDEAEFKKYWSDIRAALVRLGGNKYQKEIKNLETACMDPETEDKYKDLLEEWQKNEIGITYKLDKLGNQMGTIENYLSKLSKKVLNNGMKYKYINPSSRPIYILNLRILDGPVTIICVFSLYLGTEPVEPPTLDFYCEKCKMCISDQDRKSNHIDHPTMKKRHAADRQKPKIKEAVKKMEEKIRVYEMKVEEAGDQLTRSQRNIEKARGVVAKTVESLIQMLQDHKKDTENILNDIEEVHKKHNEHLRQSCERLKTKSEELQATLNKNDPDEILETCQSVDEYGKDLCDAGRSHHKTPALNVRYETNDEDIQRIKCAILGRVVSDDNSTTVYSVVEREGLQGVEIGRASSLKILTRDANQKQVYNADDKIEVKIQTPLGKDLSTEIINNKNGSYIVSYTPDCDGQHEISIAVNGNPLPLNPWRVHVTPHQYEIGSVFGRTGKATGEFDGPCDIAINEQTGDIAVADAKNNRVQLFSSNGHFTKEISKSGCGGKELNSPTSVGFTNSGDIVIIASGDIYFFNNDDDSLTKASKKLAKDPRFLSVSGDKNLILCDWSDNTVKVLSPDGTKLMMKPFKDRLVNDPPWFAISHQERFFVCYGLNHVVKVFNKDGWFQYSIGGVGCGDGQMSYPTGITIDKFNNLIVCDPSNHRLLVFSLDGKFVNSVLGLECPGTVAASSTGQLFVTDFTKNCIHVLH</sequence>
<dbReference type="PANTHER" id="PTHR24104">
    <property type="entry name" value="E3 UBIQUITIN-PROTEIN LIGASE NHLRC1-RELATED"/>
    <property type="match status" value="1"/>
</dbReference>
<protein>
    <recommendedName>
        <fullName evidence="8">DZIP3-like HEPN domain-containing protein</fullName>
    </recommendedName>
</protein>
<dbReference type="PROSITE" id="PS50194">
    <property type="entry name" value="FILAMIN_REPEAT"/>
    <property type="match status" value="1"/>
</dbReference>
<dbReference type="InterPro" id="IPR050952">
    <property type="entry name" value="TRIM-NHL_E3_ligases"/>
</dbReference>
<dbReference type="Gene3D" id="2.40.10.500">
    <property type="match status" value="1"/>
</dbReference>
<evidence type="ECO:0000256" key="5">
    <source>
        <dbReference type="PROSITE-ProRule" id="PRU00087"/>
    </source>
</evidence>
<dbReference type="GO" id="GO:0008270">
    <property type="term" value="F:zinc ion binding"/>
    <property type="evidence" value="ECO:0007669"/>
    <property type="project" value="UniProtKB-KW"/>
</dbReference>
<gene>
    <name evidence="9" type="ORF">PMEA_00023778</name>
</gene>
<keyword evidence="1" id="KW-0479">Metal-binding</keyword>
<feature type="repeat" description="NHL" evidence="6">
    <location>
        <begin position="754"/>
        <end position="797"/>
    </location>
</feature>
<keyword evidence="4" id="KW-0862">Zinc</keyword>
<dbReference type="PANTHER" id="PTHR24104:SF25">
    <property type="entry name" value="PROTEIN LIN-41"/>
    <property type="match status" value="1"/>
</dbReference>
<dbReference type="SUPFAM" id="SSF81296">
    <property type="entry name" value="E set domains"/>
    <property type="match status" value="1"/>
</dbReference>
<dbReference type="GO" id="GO:0061630">
    <property type="term" value="F:ubiquitin protein ligase activity"/>
    <property type="evidence" value="ECO:0007669"/>
    <property type="project" value="TreeGrafter"/>
</dbReference>
<dbReference type="Gene3D" id="2.60.40.10">
    <property type="entry name" value="Immunoglobulins"/>
    <property type="match status" value="1"/>
</dbReference>
<keyword evidence="7" id="KW-0175">Coiled coil</keyword>
<comment type="caution">
    <text evidence="9">The sequence shown here is derived from an EMBL/GenBank/DDBJ whole genome shotgun (WGS) entry which is preliminary data.</text>
</comment>
<dbReference type="Gene3D" id="2.120.10.30">
    <property type="entry name" value="TolB, C-terminal domain"/>
    <property type="match status" value="1"/>
</dbReference>
<dbReference type="EMBL" id="CALNXJ010000044">
    <property type="protein sequence ID" value="CAH3148224.1"/>
    <property type="molecule type" value="Genomic_DNA"/>
</dbReference>
<evidence type="ECO:0000256" key="6">
    <source>
        <dbReference type="PROSITE-ProRule" id="PRU00504"/>
    </source>
</evidence>
<dbReference type="GO" id="GO:0005737">
    <property type="term" value="C:cytoplasm"/>
    <property type="evidence" value="ECO:0007669"/>
    <property type="project" value="UniProtKB-SubCell"/>
</dbReference>
<evidence type="ECO:0000313" key="10">
    <source>
        <dbReference type="Proteomes" id="UP001159428"/>
    </source>
</evidence>
<dbReference type="Pfam" id="PF00630">
    <property type="entry name" value="Filamin"/>
    <property type="match status" value="1"/>
</dbReference>
<evidence type="ECO:0000256" key="1">
    <source>
        <dbReference type="ARBA" id="ARBA00022723"/>
    </source>
</evidence>
<proteinExistence type="predicted"/>
<dbReference type="InterPro" id="IPR001298">
    <property type="entry name" value="Filamin/ABP280_rpt"/>
</dbReference>
<evidence type="ECO:0000256" key="7">
    <source>
        <dbReference type="SAM" id="Coils"/>
    </source>
</evidence>
<evidence type="ECO:0000313" key="9">
    <source>
        <dbReference type="EMBL" id="CAH3148224.1"/>
    </source>
</evidence>
<feature type="domain" description="DZIP3-like HEPN" evidence="8">
    <location>
        <begin position="42"/>
        <end position="186"/>
    </location>
</feature>
<keyword evidence="3" id="KW-0863">Zinc-finger</keyword>
<dbReference type="AlphaFoldDB" id="A0AAU9XJ86"/>
<evidence type="ECO:0000256" key="2">
    <source>
        <dbReference type="ARBA" id="ARBA00022737"/>
    </source>
</evidence>
<dbReference type="GO" id="GO:0043161">
    <property type="term" value="P:proteasome-mediated ubiquitin-dependent protein catabolic process"/>
    <property type="evidence" value="ECO:0007669"/>
    <property type="project" value="TreeGrafter"/>
</dbReference>
<dbReference type="SMART" id="SM00557">
    <property type="entry name" value="IG_FLMN"/>
    <property type="match status" value="1"/>
</dbReference>
<evidence type="ECO:0000256" key="3">
    <source>
        <dbReference type="ARBA" id="ARBA00022771"/>
    </source>
</evidence>
<dbReference type="Pfam" id="PF18738">
    <property type="entry name" value="HEPN_DZIP3"/>
    <property type="match status" value="1"/>
</dbReference>
<dbReference type="InterPro" id="IPR013783">
    <property type="entry name" value="Ig-like_fold"/>
</dbReference>
<evidence type="ECO:0000256" key="4">
    <source>
        <dbReference type="ARBA" id="ARBA00022833"/>
    </source>
</evidence>
<dbReference type="InterPro" id="IPR014756">
    <property type="entry name" value="Ig_E-set"/>
</dbReference>
<dbReference type="CDD" id="cd05819">
    <property type="entry name" value="NHL"/>
    <property type="match status" value="1"/>
</dbReference>